<keyword evidence="9" id="KW-1185">Reference proteome</keyword>
<evidence type="ECO:0000313" key="8">
    <source>
        <dbReference type="EMBL" id="BES99162.1"/>
    </source>
</evidence>
<evidence type="ECO:0000256" key="1">
    <source>
        <dbReference type="ARBA" id="ARBA00004141"/>
    </source>
</evidence>
<evidence type="ECO:0000256" key="2">
    <source>
        <dbReference type="ARBA" id="ARBA00022692"/>
    </source>
</evidence>
<dbReference type="InterPro" id="IPR032816">
    <property type="entry name" value="VTT_dom"/>
</dbReference>
<evidence type="ECO:0000256" key="3">
    <source>
        <dbReference type="ARBA" id="ARBA00022989"/>
    </source>
</evidence>
<evidence type="ECO:0000256" key="6">
    <source>
        <dbReference type="SAM" id="Phobius"/>
    </source>
</evidence>
<comment type="subcellular location">
    <subcellularLocation>
        <location evidence="1">Membrane</location>
        <topology evidence="1">Multi-pass membrane protein</topology>
    </subcellularLocation>
</comment>
<dbReference type="Pfam" id="PF09335">
    <property type="entry name" value="VTT_dom"/>
    <property type="match status" value="1"/>
</dbReference>
<proteinExistence type="inferred from homology"/>
<sequence length="254" mass="28302">MADKTDTGVGVSTRTAVVAVGLIFLLSTSALAYIYFSFPQLEPEEKKYVKIPYNAEDAKHLGQVLDRYKDKYYFQVLLAIFVSYIFLQTFAIPGSISLSILSGFLYPFPLAITLVCFCSATGASLCYLISFFLGKRLVSRYFPDKAEKYSALVKRHKDNLFNYILFLRVTPFLPNWFINIAAPVINVPIRPFWLGTFLGVAPPSFLAIQAGKTLNQLSSTSTGLTLSTAGLLAVFAVLSLLPVFLKNRLKKKFD</sequence>
<dbReference type="Proteomes" id="UP001307889">
    <property type="component" value="Chromosome 10"/>
</dbReference>
<accession>A0ABN7B427</accession>
<dbReference type="InterPro" id="IPR045014">
    <property type="entry name" value="TM41A/B"/>
</dbReference>
<feature type="transmembrane region" description="Helical" evidence="6">
    <location>
        <begin position="16"/>
        <end position="38"/>
    </location>
</feature>
<protein>
    <submittedName>
        <fullName evidence="8">SNARE associated Golgi protein</fullName>
    </submittedName>
</protein>
<organism evidence="8 9">
    <name type="scientific">Nesidiocoris tenuis</name>
    <dbReference type="NCBI Taxonomy" id="355587"/>
    <lineage>
        <taxon>Eukaryota</taxon>
        <taxon>Metazoa</taxon>
        <taxon>Ecdysozoa</taxon>
        <taxon>Arthropoda</taxon>
        <taxon>Hexapoda</taxon>
        <taxon>Insecta</taxon>
        <taxon>Pterygota</taxon>
        <taxon>Neoptera</taxon>
        <taxon>Paraneoptera</taxon>
        <taxon>Hemiptera</taxon>
        <taxon>Heteroptera</taxon>
        <taxon>Panheteroptera</taxon>
        <taxon>Cimicomorpha</taxon>
        <taxon>Miridae</taxon>
        <taxon>Dicyphina</taxon>
        <taxon>Nesidiocoris</taxon>
    </lineage>
</organism>
<feature type="transmembrane region" description="Helical" evidence="6">
    <location>
        <begin position="72"/>
        <end position="92"/>
    </location>
</feature>
<dbReference type="PANTHER" id="PTHR43220:SF18">
    <property type="entry name" value="TRANSMEMBRANE PROTEIN 41B"/>
    <property type="match status" value="1"/>
</dbReference>
<evidence type="ECO:0000256" key="4">
    <source>
        <dbReference type="ARBA" id="ARBA00023136"/>
    </source>
</evidence>
<comment type="similarity">
    <text evidence="5">Belongs to the TMEM41 family.</text>
</comment>
<feature type="transmembrane region" description="Helical" evidence="6">
    <location>
        <begin position="104"/>
        <end position="133"/>
    </location>
</feature>
<name>A0ABN7B427_9HEMI</name>
<dbReference type="PANTHER" id="PTHR43220">
    <property type="match status" value="1"/>
</dbReference>
<feature type="transmembrane region" description="Helical" evidence="6">
    <location>
        <begin position="160"/>
        <end position="185"/>
    </location>
</feature>
<evidence type="ECO:0000313" key="9">
    <source>
        <dbReference type="Proteomes" id="UP001307889"/>
    </source>
</evidence>
<dbReference type="EMBL" id="AP028918">
    <property type="protein sequence ID" value="BES99162.1"/>
    <property type="molecule type" value="Genomic_DNA"/>
</dbReference>
<evidence type="ECO:0000259" key="7">
    <source>
        <dbReference type="Pfam" id="PF09335"/>
    </source>
</evidence>
<feature type="transmembrane region" description="Helical" evidence="6">
    <location>
        <begin position="223"/>
        <end position="245"/>
    </location>
</feature>
<keyword evidence="2 6" id="KW-0812">Transmembrane</keyword>
<keyword evidence="3 6" id="KW-1133">Transmembrane helix</keyword>
<feature type="domain" description="VTT" evidence="7">
    <location>
        <begin position="92"/>
        <end position="212"/>
    </location>
</feature>
<evidence type="ECO:0000256" key="5">
    <source>
        <dbReference type="ARBA" id="ARBA00025797"/>
    </source>
</evidence>
<gene>
    <name evidence="8" type="ORF">NTJ_11979</name>
</gene>
<keyword evidence="4 6" id="KW-0472">Membrane</keyword>
<reference evidence="8 9" key="1">
    <citation type="submission" date="2023-09" db="EMBL/GenBank/DDBJ databases">
        <title>Nesidiocoris tenuis whole genome shotgun sequence.</title>
        <authorList>
            <person name="Shibata T."/>
            <person name="Shimoda M."/>
            <person name="Kobayashi T."/>
            <person name="Uehara T."/>
        </authorList>
    </citation>
    <scope>NUCLEOTIDE SEQUENCE [LARGE SCALE GENOMIC DNA]</scope>
    <source>
        <strain evidence="8 9">Japan</strain>
    </source>
</reference>